<dbReference type="Pfam" id="PF00929">
    <property type="entry name" value="RNase_T"/>
    <property type="match status" value="1"/>
</dbReference>
<dbReference type="RefSeq" id="WP_076956839.1">
    <property type="nucleotide sequence ID" value="NZ_MLCO01000064.1"/>
</dbReference>
<dbReference type="GO" id="GO:0008408">
    <property type="term" value="F:3'-5' exonuclease activity"/>
    <property type="evidence" value="ECO:0007669"/>
    <property type="project" value="TreeGrafter"/>
</dbReference>
<dbReference type="InterPro" id="IPR012337">
    <property type="entry name" value="RNaseH-like_sf"/>
</dbReference>
<protein>
    <submittedName>
        <fullName evidence="4">DNA polymerase III subunit epsilon</fullName>
    </submittedName>
</protein>
<dbReference type="EMBL" id="MLCO01000064">
    <property type="protein sequence ID" value="ONG55834.1"/>
    <property type="molecule type" value="Genomic_DNA"/>
</dbReference>
<dbReference type="InterPro" id="IPR013520">
    <property type="entry name" value="Ribonucl_H"/>
</dbReference>
<dbReference type="GO" id="GO:0045004">
    <property type="term" value="P:DNA replication proofreading"/>
    <property type="evidence" value="ECO:0007669"/>
    <property type="project" value="TreeGrafter"/>
</dbReference>
<evidence type="ECO:0000313" key="5">
    <source>
        <dbReference type="Proteomes" id="UP000188879"/>
    </source>
</evidence>
<name>A0A1V2H478_9PROT</name>
<dbReference type="FunFam" id="3.30.420.10:FF:000045">
    <property type="entry name" value="3'-5' exonuclease DinG"/>
    <property type="match status" value="1"/>
</dbReference>
<dbReference type="OrthoDB" id="7427781at2"/>
<comment type="subunit">
    <text evidence="2">DNA polymerase III contains a core (composed of alpha, epsilon and theta chains) that associates with a tau subunit. This core dimerizes to form the POLIII' complex. PolIII' associates with the gamma complex (composed of gamma, delta, delta', psi and chi chains) and with the beta chain to form the complete DNA polymerase III complex.</text>
</comment>
<dbReference type="CDD" id="cd06127">
    <property type="entry name" value="DEDDh"/>
    <property type="match status" value="1"/>
</dbReference>
<proteinExistence type="predicted"/>
<evidence type="ECO:0000256" key="2">
    <source>
        <dbReference type="ARBA" id="ARBA00026073"/>
    </source>
</evidence>
<evidence type="ECO:0000259" key="3">
    <source>
        <dbReference type="SMART" id="SM00479"/>
    </source>
</evidence>
<gene>
    <name evidence="4" type="ORF">BKE38_08050</name>
</gene>
<dbReference type="PANTHER" id="PTHR30231">
    <property type="entry name" value="DNA POLYMERASE III SUBUNIT EPSILON"/>
    <property type="match status" value="1"/>
</dbReference>
<dbReference type="NCBIfam" id="NF006615">
    <property type="entry name" value="PRK09182.1"/>
    <property type="match status" value="1"/>
</dbReference>
<dbReference type="GO" id="GO:0003676">
    <property type="term" value="F:nucleic acid binding"/>
    <property type="evidence" value="ECO:0007669"/>
    <property type="project" value="InterPro"/>
</dbReference>
<evidence type="ECO:0000256" key="1">
    <source>
        <dbReference type="ARBA" id="ARBA00025483"/>
    </source>
</evidence>
<dbReference type="SUPFAM" id="SSF53098">
    <property type="entry name" value="Ribonuclease H-like"/>
    <property type="match status" value="1"/>
</dbReference>
<organism evidence="4 5">
    <name type="scientific">Teichococcus deserti</name>
    <dbReference type="NCBI Taxonomy" id="1817963"/>
    <lineage>
        <taxon>Bacteria</taxon>
        <taxon>Pseudomonadati</taxon>
        <taxon>Pseudomonadota</taxon>
        <taxon>Alphaproteobacteria</taxon>
        <taxon>Acetobacterales</taxon>
        <taxon>Roseomonadaceae</taxon>
        <taxon>Roseomonas</taxon>
    </lineage>
</organism>
<keyword evidence="5" id="KW-1185">Reference proteome</keyword>
<accession>A0A1V2H478</accession>
<dbReference type="AlphaFoldDB" id="A0A1V2H478"/>
<comment type="function">
    <text evidence="1">DNA polymerase III is a complex, multichain enzyme responsible for most of the replicative synthesis in bacteria. The epsilon subunit contain the editing function and is a proofreading 3'-5' exonuclease.</text>
</comment>
<dbReference type="GO" id="GO:0005829">
    <property type="term" value="C:cytosol"/>
    <property type="evidence" value="ECO:0007669"/>
    <property type="project" value="TreeGrafter"/>
</dbReference>
<comment type="caution">
    <text evidence="4">The sequence shown here is derived from an EMBL/GenBank/DDBJ whole genome shotgun (WGS) entry which is preliminary data.</text>
</comment>
<feature type="domain" description="Exonuclease" evidence="3">
    <location>
        <begin position="51"/>
        <end position="216"/>
    </location>
</feature>
<dbReference type="Gene3D" id="3.30.420.10">
    <property type="entry name" value="Ribonuclease H-like superfamily/Ribonuclease H"/>
    <property type="match status" value="1"/>
</dbReference>
<reference evidence="4 5" key="1">
    <citation type="submission" date="2016-10" db="EMBL/GenBank/DDBJ databases">
        <title>Draft Genome sequence of Roseomonas sp. strain M3.</title>
        <authorList>
            <person name="Subhash Y."/>
            <person name="Lee S."/>
        </authorList>
    </citation>
    <scope>NUCLEOTIDE SEQUENCE [LARGE SCALE GENOMIC DNA]</scope>
    <source>
        <strain evidence="4 5">M3</strain>
    </source>
</reference>
<sequence length="306" mass="34032">MQPETLTRDPADAARLEAMAEQLAASGDYRVLRRISPRAPVTPPEGVPVRQGIVLDLETTGLDPAQDEIIEFAMLPFTYGLDGTLYSVGEPFNRLRQPSKPIPPAITRLTGLTDAMVAGQVLDPAEVRRFAEPAALVIAHNAGFDRRFAERFSDIFAIKPWACSLTQVDWKAEGFEGSKLGYLAMKLGLFFEGHRAHHDCQATLEILARPLPASGIPALARLLETARRPSFRLWAEGAPFEVKDRLKARGYRWNGDNNGQPRAWWIDLDETALEAEQAFLEAEVYGQTPRVPVKRLTALDRFSERG</sequence>
<dbReference type="SMART" id="SM00479">
    <property type="entry name" value="EXOIII"/>
    <property type="match status" value="1"/>
</dbReference>
<dbReference type="Proteomes" id="UP000188879">
    <property type="component" value="Unassembled WGS sequence"/>
</dbReference>
<evidence type="ECO:0000313" key="4">
    <source>
        <dbReference type="EMBL" id="ONG55834.1"/>
    </source>
</evidence>
<dbReference type="PANTHER" id="PTHR30231:SF37">
    <property type="entry name" value="EXODEOXYRIBONUCLEASE 10"/>
    <property type="match status" value="1"/>
</dbReference>
<dbReference type="InterPro" id="IPR036397">
    <property type="entry name" value="RNaseH_sf"/>
</dbReference>